<reference evidence="2 3" key="1">
    <citation type="submission" date="2008-03" db="EMBL/GenBank/DDBJ databases">
        <title>Complete sequence of Leptothrix cholodnii SP-6.</title>
        <authorList>
            <consortium name="US DOE Joint Genome Institute"/>
            <person name="Copeland A."/>
            <person name="Lucas S."/>
            <person name="Lapidus A."/>
            <person name="Glavina del Rio T."/>
            <person name="Dalin E."/>
            <person name="Tice H."/>
            <person name="Bruce D."/>
            <person name="Goodwin L."/>
            <person name="Pitluck S."/>
            <person name="Chertkov O."/>
            <person name="Brettin T."/>
            <person name="Detter J.C."/>
            <person name="Han C."/>
            <person name="Kuske C.R."/>
            <person name="Schmutz J."/>
            <person name="Larimer F."/>
            <person name="Land M."/>
            <person name="Hauser L."/>
            <person name="Kyrpides N."/>
            <person name="Lykidis A."/>
            <person name="Emerson D."/>
            <person name="Richardson P."/>
        </authorList>
    </citation>
    <scope>NUCLEOTIDE SEQUENCE [LARGE SCALE GENOMIC DNA]</scope>
    <source>
        <strain evidence="3">ATCC 51168 / LMG 8142 / SP-6</strain>
    </source>
</reference>
<dbReference type="InterPro" id="IPR018774">
    <property type="entry name" value="Phage_Mu_GpT"/>
</dbReference>
<dbReference type="OrthoDB" id="9804833at2"/>
<dbReference type="HOGENOM" id="CLU_070805_0_0_4"/>
<proteinExistence type="predicted"/>
<keyword evidence="3" id="KW-1185">Reference proteome</keyword>
<sequence length="293" mass="31816">MILNAATLALLAQTVDMRFQAGLARAVTAWDAVAMTVPSASAENIYPYLKDVGAIREWVGDRVIQNLAKGEFSIKNKSYEQTQGVPRTAVDDDAYGVYGPMFENMGLNVASFPADQIFPTLKAGFTTLGPDGQYFFDTDHPVGSGVVSNHMGGAGEAWYIIDASKVYKPVIWQPRKAFNMVKLFSETDPNVFFKSEYVWGVDGRAGVGYSPFWQLAFASKQTLDATNITATLTAMASQRGESGKPLKITPTHLVCSPTLAETARAIFGKELISNGESNVLKGRLQVIEAPELL</sequence>
<dbReference type="eggNOG" id="COG4397">
    <property type="taxonomic scope" value="Bacteria"/>
</dbReference>
<dbReference type="RefSeq" id="WP_012347269.1">
    <property type="nucleotide sequence ID" value="NC_010524.1"/>
</dbReference>
<dbReference type="KEGG" id="lch:Lcho_2243"/>
<dbReference type="Pfam" id="PF10124">
    <property type="entry name" value="Mu-like_gpT"/>
    <property type="match status" value="1"/>
</dbReference>
<evidence type="ECO:0000313" key="3">
    <source>
        <dbReference type="Proteomes" id="UP000001693"/>
    </source>
</evidence>
<evidence type="ECO:0000259" key="1">
    <source>
        <dbReference type="Pfam" id="PF10124"/>
    </source>
</evidence>
<accession>B1Y3I1</accession>
<feature type="domain" description="Bacteriophage Mu GpT" evidence="1">
    <location>
        <begin position="9"/>
        <end position="290"/>
    </location>
</feature>
<dbReference type="AlphaFoldDB" id="B1Y3I1"/>
<dbReference type="EMBL" id="CP001013">
    <property type="protein sequence ID" value="ACB34509.1"/>
    <property type="molecule type" value="Genomic_DNA"/>
</dbReference>
<protein>
    <submittedName>
        <fullName evidence="2">Mu-like prophage major head subunit gpT</fullName>
    </submittedName>
</protein>
<dbReference type="Proteomes" id="UP000001693">
    <property type="component" value="Chromosome"/>
</dbReference>
<dbReference type="STRING" id="395495.Lcho_2243"/>
<name>B1Y3I1_LEPCP</name>
<evidence type="ECO:0000313" key="2">
    <source>
        <dbReference type="EMBL" id="ACB34509.1"/>
    </source>
</evidence>
<organism evidence="2 3">
    <name type="scientific">Leptothrix cholodnii (strain ATCC 51168 / LMG 8142 / SP-6)</name>
    <name type="common">Leptothrix discophora (strain SP-6)</name>
    <dbReference type="NCBI Taxonomy" id="395495"/>
    <lineage>
        <taxon>Bacteria</taxon>
        <taxon>Pseudomonadati</taxon>
        <taxon>Pseudomonadota</taxon>
        <taxon>Betaproteobacteria</taxon>
        <taxon>Burkholderiales</taxon>
        <taxon>Sphaerotilaceae</taxon>
        <taxon>Leptothrix</taxon>
    </lineage>
</organism>
<gene>
    <name evidence="2" type="ordered locus">Lcho_2243</name>
</gene>